<accession>A0A072P3L3</accession>
<proteinExistence type="predicted"/>
<protein>
    <submittedName>
        <fullName evidence="1">Uncharacterized protein</fullName>
    </submittedName>
</protein>
<dbReference type="OrthoDB" id="4831951at2759"/>
<dbReference type="Gene3D" id="2.40.128.480">
    <property type="entry name" value="Rhodococcus equi virulence-associated protein"/>
    <property type="match status" value="1"/>
</dbReference>
<dbReference type="RefSeq" id="XP_013256443.1">
    <property type="nucleotide sequence ID" value="XM_013400989.1"/>
</dbReference>
<dbReference type="InterPro" id="IPR038625">
    <property type="entry name" value="R_equi_Vir_sf"/>
</dbReference>
<dbReference type="VEuPathDB" id="FungiDB:A1O9_10255"/>
<dbReference type="Pfam" id="PF05526">
    <property type="entry name" value="R_equi_Vir"/>
    <property type="match status" value="1"/>
</dbReference>
<evidence type="ECO:0000313" key="1">
    <source>
        <dbReference type="EMBL" id="KEF53853.1"/>
    </source>
</evidence>
<dbReference type="Proteomes" id="UP000027920">
    <property type="component" value="Unassembled WGS sequence"/>
</dbReference>
<organism evidence="1 2">
    <name type="scientific">Exophiala aquamarina CBS 119918</name>
    <dbReference type="NCBI Taxonomy" id="1182545"/>
    <lineage>
        <taxon>Eukaryota</taxon>
        <taxon>Fungi</taxon>
        <taxon>Dikarya</taxon>
        <taxon>Ascomycota</taxon>
        <taxon>Pezizomycotina</taxon>
        <taxon>Eurotiomycetes</taxon>
        <taxon>Chaetothyriomycetidae</taxon>
        <taxon>Chaetothyriales</taxon>
        <taxon>Herpotrichiellaceae</taxon>
        <taxon>Exophiala</taxon>
    </lineage>
</organism>
<evidence type="ECO:0000313" key="2">
    <source>
        <dbReference type="Proteomes" id="UP000027920"/>
    </source>
</evidence>
<dbReference type="AlphaFoldDB" id="A0A072P3L3"/>
<gene>
    <name evidence="1" type="ORF">A1O9_10255</name>
</gene>
<dbReference type="EMBL" id="AMGV01000012">
    <property type="protein sequence ID" value="KEF53853.1"/>
    <property type="molecule type" value="Genomic_DNA"/>
</dbReference>
<reference evidence="1 2" key="1">
    <citation type="submission" date="2013-03" db="EMBL/GenBank/DDBJ databases">
        <title>The Genome Sequence of Exophiala aquamarina CBS 119918.</title>
        <authorList>
            <consortium name="The Broad Institute Genomics Platform"/>
            <person name="Cuomo C."/>
            <person name="de Hoog S."/>
            <person name="Gorbushina A."/>
            <person name="Walker B."/>
            <person name="Young S.K."/>
            <person name="Zeng Q."/>
            <person name="Gargeya S."/>
            <person name="Fitzgerald M."/>
            <person name="Haas B."/>
            <person name="Abouelleil A."/>
            <person name="Allen A.W."/>
            <person name="Alvarado L."/>
            <person name="Arachchi H.M."/>
            <person name="Berlin A.M."/>
            <person name="Chapman S.B."/>
            <person name="Gainer-Dewar J."/>
            <person name="Goldberg J."/>
            <person name="Griggs A."/>
            <person name="Gujja S."/>
            <person name="Hansen M."/>
            <person name="Howarth C."/>
            <person name="Imamovic A."/>
            <person name="Ireland A."/>
            <person name="Larimer J."/>
            <person name="McCowan C."/>
            <person name="Murphy C."/>
            <person name="Pearson M."/>
            <person name="Poon T.W."/>
            <person name="Priest M."/>
            <person name="Roberts A."/>
            <person name="Saif S."/>
            <person name="Shea T."/>
            <person name="Sisk P."/>
            <person name="Sykes S."/>
            <person name="Wortman J."/>
            <person name="Nusbaum C."/>
            <person name="Birren B."/>
        </authorList>
    </citation>
    <scope>NUCLEOTIDE SEQUENCE [LARGE SCALE GENOMIC DNA]</scope>
    <source>
        <strain evidence="1 2">CBS 119918</strain>
    </source>
</reference>
<comment type="caution">
    <text evidence="1">The sequence shown here is derived from an EMBL/GenBank/DDBJ whole genome shotgun (WGS) entry which is preliminary data.</text>
</comment>
<dbReference type="HOGENOM" id="CLU_1510608_0_0_1"/>
<sequence>MASVAASNIADGDYQAFVKLVSSQHAGPLPDLNTFHKYILSKPEGPANLGKLASVDAPNAALVDVKSGGPDFSQQASASGSVLNLWVYQRVTVTALGKECVANMGGITPGFPGGATFGTLYYNNISDLSGDCDVAFAGLGPYFSLYYRRNGATFAMYQAGNVGWTSGTAGGTGTWSDA</sequence>
<keyword evidence="2" id="KW-1185">Reference proteome</keyword>
<dbReference type="InterPro" id="IPR008810">
    <property type="entry name" value="R_equi_Vir"/>
</dbReference>
<dbReference type="GeneID" id="25285159"/>
<name>A0A072P3L3_9EURO</name>